<dbReference type="PATRIC" id="fig|35841.6.peg.1262"/>
<dbReference type="eggNOG" id="COG3835">
    <property type="taxonomic scope" value="Bacteria"/>
</dbReference>
<dbReference type="Pfam" id="PF05651">
    <property type="entry name" value="Diacid_rec"/>
    <property type="match status" value="1"/>
</dbReference>
<dbReference type="Pfam" id="PF13556">
    <property type="entry name" value="HTH_30"/>
    <property type="match status" value="1"/>
</dbReference>
<evidence type="ECO:0000313" key="6">
    <source>
        <dbReference type="Proteomes" id="UP000040576"/>
    </source>
</evidence>
<dbReference type="InterPro" id="IPR051448">
    <property type="entry name" value="CdaR-like_regulators"/>
</dbReference>
<evidence type="ECO:0000313" key="5">
    <source>
        <dbReference type="EMBL" id="CEE02449.1"/>
    </source>
</evidence>
<dbReference type="InterPro" id="IPR041522">
    <property type="entry name" value="CdaR_GGDEF"/>
</dbReference>
<dbReference type="STRING" id="35841.B4167_1244"/>
<keyword evidence="6" id="KW-1185">Reference proteome</keyword>
<dbReference type="InterPro" id="IPR008599">
    <property type="entry name" value="Diacid_rec"/>
</dbReference>
<evidence type="ECO:0000259" key="2">
    <source>
        <dbReference type="Pfam" id="PF05651"/>
    </source>
</evidence>
<gene>
    <name evidence="5" type="ORF">BT1A1_2631</name>
</gene>
<dbReference type="InterPro" id="IPR025736">
    <property type="entry name" value="PucR_C-HTH_dom"/>
</dbReference>
<dbReference type="Pfam" id="PF17853">
    <property type="entry name" value="GGDEF_2"/>
    <property type="match status" value="1"/>
</dbReference>
<dbReference type="EMBL" id="CCRF01000072">
    <property type="protein sequence ID" value="CEE02449.1"/>
    <property type="molecule type" value="Genomic_DNA"/>
</dbReference>
<dbReference type="RefSeq" id="WP_034771926.1">
    <property type="nucleotide sequence ID" value="NZ_CCRF01000072.1"/>
</dbReference>
<feature type="domain" description="CdaR GGDEF-like" evidence="4">
    <location>
        <begin position="142"/>
        <end position="276"/>
    </location>
</feature>
<comment type="similarity">
    <text evidence="1">Belongs to the CdaR family.</text>
</comment>
<dbReference type="InterPro" id="IPR009057">
    <property type="entry name" value="Homeodomain-like_sf"/>
</dbReference>
<sequence length="394" mass="45628">MEDLVQFAQKVISSISQILPFPISLSDKDGVIIGSTIPERIGTVHPPSKEVLKKNTYVVFDENKIKNMENVLPGIAVPLTFDNKTIGVLGIIGPPNEVKPYAQLIKKSVELMWQETIYKQSENLRMQTYETFVQYILFEETPDPVKIKEFCHTFQIQDYKKRFCILIDIGNTGLIEERMRRENIKRQLLEHTCKAFECDTDALCAFLYTEKIVLLKPLSNEKDFLHELKQFEIQAKKLINTFETMSISDIRISAGNWRSRLGEVNHSYREAEKILSFGKISKIKSGIYSYYNWESLLSMLPHYLHDQFQDDVSIRLKPLMENTSFPELARTFVEYCHSNMNISKAAKKLFIHRNTLIYRLQKIEALTSLDTKSFGDSVILYLAIRTVKSKQKSS</sequence>
<name>A0A090KUR2_9BACI</name>
<dbReference type="Gene3D" id="1.10.10.2840">
    <property type="entry name" value="PucR C-terminal helix-turn-helix domain"/>
    <property type="match status" value="1"/>
</dbReference>
<organism evidence="5 6">
    <name type="scientific">Caldibacillus thermoamylovorans</name>
    <dbReference type="NCBI Taxonomy" id="35841"/>
    <lineage>
        <taxon>Bacteria</taxon>
        <taxon>Bacillati</taxon>
        <taxon>Bacillota</taxon>
        <taxon>Bacilli</taxon>
        <taxon>Bacillales</taxon>
        <taxon>Bacillaceae</taxon>
        <taxon>Caldibacillus</taxon>
    </lineage>
</organism>
<evidence type="ECO:0000259" key="3">
    <source>
        <dbReference type="Pfam" id="PF13556"/>
    </source>
</evidence>
<dbReference type="Proteomes" id="UP000040576">
    <property type="component" value="Unassembled WGS sequence"/>
</dbReference>
<evidence type="ECO:0000259" key="4">
    <source>
        <dbReference type="Pfam" id="PF17853"/>
    </source>
</evidence>
<evidence type="ECO:0008006" key="7">
    <source>
        <dbReference type="Google" id="ProtNLM"/>
    </source>
</evidence>
<dbReference type="PANTHER" id="PTHR33744:SF15">
    <property type="entry name" value="CARBOHYDRATE DIACID REGULATOR"/>
    <property type="match status" value="1"/>
</dbReference>
<dbReference type="SUPFAM" id="SSF46689">
    <property type="entry name" value="Homeodomain-like"/>
    <property type="match status" value="1"/>
</dbReference>
<evidence type="ECO:0000256" key="1">
    <source>
        <dbReference type="ARBA" id="ARBA00006754"/>
    </source>
</evidence>
<protein>
    <recommendedName>
        <fullName evidence="7">Transcriptional regulator</fullName>
    </recommendedName>
</protein>
<proteinExistence type="inferred from homology"/>
<feature type="domain" description="Putative sugar diacid recognition" evidence="2">
    <location>
        <begin position="6"/>
        <end position="134"/>
    </location>
</feature>
<reference evidence="5 6" key="1">
    <citation type="submission" date="2014-07" db="EMBL/GenBank/DDBJ databases">
        <authorList>
            <person name="Wibberg Daniel"/>
        </authorList>
    </citation>
    <scope>NUCLEOTIDE SEQUENCE [LARGE SCALE GENOMIC DNA]</scope>
</reference>
<accession>A0A090KUR2</accession>
<dbReference type="PANTHER" id="PTHR33744">
    <property type="entry name" value="CARBOHYDRATE DIACID REGULATOR"/>
    <property type="match status" value="1"/>
</dbReference>
<dbReference type="InterPro" id="IPR042070">
    <property type="entry name" value="PucR_C-HTH_sf"/>
</dbReference>
<dbReference type="AlphaFoldDB" id="A0A090KUR2"/>
<feature type="domain" description="PucR C-terminal helix-turn-helix" evidence="3">
    <location>
        <begin position="328"/>
        <end position="385"/>
    </location>
</feature>